<name>A0A1I9GA77_BRUMA</name>
<organism evidence="2">
    <name type="scientific">Brugia malayi</name>
    <name type="common">Filarial nematode worm</name>
    <dbReference type="NCBI Taxonomy" id="6279"/>
    <lineage>
        <taxon>Eukaryota</taxon>
        <taxon>Metazoa</taxon>
        <taxon>Ecdysozoa</taxon>
        <taxon>Nematoda</taxon>
        <taxon>Chromadorea</taxon>
        <taxon>Rhabditida</taxon>
        <taxon>Spirurina</taxon>
        <taxon>Spiruromorpha</taxon>
        <taxon>Filarioidea</taxon>
        <taxon>Onchocercidae</taxon>
        <taxon>Brugia</taxon>
    </lineage>
</organism>
<dbReference type="EMBL" id="LN860247">
    <property type="protein sequence ID" value="CDQ07468.1"/>
    <property type="molecule type" value="Genomic_DNA"/>
</dbReference>
<protein>
    <submittedName>
        <fullName evidence="2">Bm11757</fullName>
    </submittedName>
</protein>
<evidence type="ECO:0000313" key="2">
    <source>
        <dbReference type="EMBL" id="CDQ07468.1"/>
    </source>
</evidence>
<reference evidence="2" key="2">
    <citation type="submission" date="2012-12" db="EMBL/GenBank/DDBJ databases">
        <authorList>
            <consortium name="WormBase Consortium"/>
            <person name="Ghedin E."/>
            <person name="Paulini M."/>
        </authorList>
    </citation>
    <scope>NUCLEOTIDE SEQUENCE</scope>
    <source>
        <strain evidence="2">FR3</strain>
    </source>
</reference>
<feature type="region of interest" description="Disordered" evidence="1">
    <location>
        <begin position="1"/>
        <end position="48"/>
    </location>
</feature>
<accession>A0A1I9GA77</accession>
<proteinExistence type="predicted"/>
<evidence type="ECO:0000256" key="1">
    <source>
        <dbReference type="SAM" id="MobiDB-lite"/>
    </source>
</evidence>
<reference evidence="2" key="1">
    <citation type="journal article" date="2007" name="Science">
        <title>Draft genome of the filarial nematode parasite Brugia malayi.</title>
        <authorList>
            <person name="Ghedin E."/>
            <person name="Wang S."/>
            <person name="Spiro D."/>
            <person name="Caler E."/>
            <person name="Zhao Q."/>
            <person name="Crabtree J."/>
            <person name="Allen J.E."/>
            <person name="Delcher A.L."/>
            <person name="Guiliano D.B."/>
            <person name="Miranda-Saavedra D."/>
            <person name="Angiuoli S.V."/>
            <person name="Creasy T."/>
            <person name="Amedeo P."/>
            <person name="Haas B."/>
            <person name="El-Sayed N.M."/>
            <person name="Wortman J.R."/>
            <person name="Feldblyum T."/>
            <person name="Tallon L."/>
            <person name="Schatz M."/>
            <person name="Shumway M."/>
            <person name="Koo H."/>
            <person name="Salzberg S.L."/>
            <person name="Schobel S."/>
            <person name="Pertea M."/>
            <person name="Pop M."/>
            <person name="White O."/>
            <person name="Barton G.J."/>
            <person name="Carlow C.K."/>
            <person name="Crawford M.J."/>
            <person name="Daub J."/>
            <person name="Dimmic M.W."/>
            <person name="Estes C.F."/>
            <person name="Foster J.M."/>
            <person name="Ganatra M."/>
            <person name="Gregory W.F."/>
            <person name="Johnson N.M."/>
            <person name="Jin J."/>
            <person name="Komuniecki R."/>
            <person name="Korf I."/>
            <person name="Kumar S."/>
            <person name="Laney S."/>
            <person name="Li B.W."/>
            <person name="Li W."/>
            <person name="Lindblom T.H."/>
            <person name="Lustigman S."/>
            <person name="Ma D."/>
            <person name="Maina C.V."/>
            <person name="Martin D.M."/>
            <person name="McCarter J.P."/>
            <person name="McReynolds L."/>
            <person name="Mitreva M."/>
            <person name="Nutman T.B."/>
            <person name="Parkinson J."/>
            <person name="Peregrin-Alvarez J.M."/>
            <person name="Poole C."/>
            <person name="Ren Q."/>
            <person name="Saunders L."/>
            <person name="Sluder A.E."/>
            <person name="Smith K."/>
            <person name="Stanke M."/>
            <person name="Unnasch T.R."/>
            <person name="Ware J."/>
            <person name="Wei A.D."/>
            <person name="Weil G."/>
            <person name="Williams D.J."/>
            <person name="Zhang Y."/>
            <person name="Williams S.A."/>
            <person name="Fraser-Liggett C."/>
            <person name="Slatko B."/>
            <person name="Blaxter M.L."/>
            <person name="Scott A.L."/>
        </authorList>
    </citation>
    <scope>NUCLEOTIDE SEQUENCE</scope>
    <source>
        <strain evidence="2">FR3</strain>
    </source>
</reference>
<dbReference type="AlphaFoldDB" id="A0A1I9GA77"/>
<sequence length="112" mass="12531">MVPLYTQKPLNLRPPPPESTSEKRSHTASVPVPRASWTRTHSERPEGQRWVPYTLTSLCHGESHRNLPRGVTETAVALSQISCLKKTEKQAFAKFKATTHQGEHTPVKYCAG</sequence>
<gene>
    <name evidence="2" type="primary">Bm11757</name>
    <name evidence="2" type="ORF">BM_Bm11757</name>
</gene>